<proteinExistence type="inferred from homology"/>
<reference evidence="8" key="1">
    <citation type="submission" date="2022-11" db="UniProtKB">
        <authorList>
            <consortium name="WormBaseParasite"/>
        </authorList>
    </citation>
    <scope>IDENTIFICATION</scope>
</reference>
<comment type="similarity">
    <text evidence="1 5">Belongs to the UDP-glycosyltransferase family.</text>
</comment>
<evidence type="ECO:0000256" key="6">
    <source>
        <dbReference type="RuleBase" id="RU362059"/>
    </source>
</evidence>
<dbReference type="InterPro" id="IPR002213">
    <property type="entry name" value="UDP_glucos_trans"/>
</dbReference>
<dbReference type="InterPro" id="IPR035595">
    <property type="entry name" value="UDP_glycos_trans_CS"/>
</dbReference>
<keyword evidence="2 5" id="KW-0328">Glycosyltransferase</keyword>
<dbReference type="GO" id="GO:0016020">
    <property type="term" value="C:membrane"/>
    <property type="evidence" value="ECO:0007669"/>
    <property type="project" value="UniProtKB-SubCell"/>
</dbReference>
<dbReference type="PANTHER" id="PTHR48043:SF143">
    <property type="entry name" value="UDP-GLUCURONOSYLTRANSFERASE"/>
    <property type="match status" value="1"/>
</dbReference>
<evidence type="ECO:0000313" key="8">
    <source>
        <dbReference type="WBParaSite" id="PSU_v2.g476.t1"/>
    </source>
</evidence>
<dbReference type="EC" id="2.4.1.17" evidence="6"/>
<dbReference type="GO" id="GO:0015020">
    <property type="term" value="F:glucuronosyltransferase activity"/>
    <property type="evidence" value="ECO:0007669"/>
    <property type="project" value="UniProtKB-EC"/>
</dbReference>
<evidence type="ECO:0000313" key="7">
    <source>
        <dbReference type="Proteomes" id="UP000887577"/>
    </source>
</evidence>
<dbReference type="PROSITE" id="PS00375">
    <property type="entry name" value="UDPGT"/>
    <property type="match status" value="1"/>
</dbReference>
<accession>A0A914YXS5</accession>
<dbReference type="Pfam" id="PF00201">
    <property type="entry name" value="UDPGT"/>
    <property type="match status" value="1"/>
</dbReference>
<evidence type="ECO:0000256" key="1">
    <source>
        <dbReference type="ARBA" id="ARBA00009995"/>
    </source>
</evidence>
<dbReference type="WBParaSite" id="PSU_v2.g476.t1">
    <property type="protein sequence ID" value="PSU_v2.g476.t1"/>
    <property type="gene ID" value="PSU_v2.g476"/>
</dbReference>
<evidence type="ECO:0000256" key="2">
    <source>
        <dbReference type="ARBA" id="ARBA00022676"/>
    </source>
</evidence>
<evidence type="ECO:0000256" key="5">
    <source>
        <dbReference type="RuleBase" id="RU003718"/>
    </source>
</evidence>
<keyword evidence="7" id="KW-1185">Reference proteome</keyword>
<dbReference type="PANTHER" id="PTHR48043">
    <property type="entry name" value="EG:EG0003.4 PROTEIN-RELATED"/>
    <property type="match status" value="1"/>
</dbReference>
<dbReference type="InterPro" id="IPR050271">
    <property type="entry name" value="UDP-glycosyltransferase"/>
</dbReference>
<comment type="catalytic activity">
    <reaction evidence="4 6">
        <text>glucuronate acceptor + UDP-alpha-D-glucuronate = acceptor beta-D-glucuronoside + UDP + H(+)</text>
        <dbReference type="Rhea" id="RHEA:21032"/>
        <dbReference type="ChEBI" id="CHEBI:15378"/>
        <dbReference type="ChEBI" id="CHEBI:58052"/>
        <dbReference type="ChEBI" id="CHEBI:58223"/>
        <dbReference type="ChEBI" id="CHEBI:132367"/>
        <dbReference type="ChEBI" id="CHEBI:132368"/>
        <dbReference type="EC" id="2.4.1.17"/>
    </reaction>
</comment>
<evidence type="ECO:0000256" key="4">
    <source>
        <dbReference type="ARBA" id="ARBA00047475"/>
    </source>
</evidence>
<organism evidence="7 8">
    <name type="scientific">Panagrolaimus superbus</name>
    <dbReference type="NCBI Taxonomy" id="310955"/>
    <lineage>
        <taxon>Eukaryota</taxon>
        <taxon>Metazoa</taxon>
        <taxon>Ecdysozoa</taxon>
        <taxon>Nematoda</taxon>
        <taxon>Chromadorea</taxon>
        <taxon>Rhabditida</taxon>
        <taxon>Tylenchina</taxon>
        <taxon>Panagrolaimomorpha</taxon>
        <taxon>Panagrolaimoidea</taxon>
        <taxon>Panagrolaimidae</taxon>
        <taxon>Panagrolaimus</taxon>
    </lineage>
</organism>
<sequence>MYFRCSFAFEIRKYAFQTLIEAEFRVPSKDVESTKIAKRIILSGFDPNVFDAGQASLVATTFNPPAGILDQLKYSTEFFDTFNIQCDKMWQMHREMLLKLEEEKYDIIMSEQLNLCGVGLQAALKIKTNIWISSCPLDDHMAYILGVPTPLSYVPAVGEISVSDQMSLYERLRNILEFWKNIRSYYYGMHETDKIYQKYFGSSFPSVIELARNSALTFVLADEFLDFPRPILHSTIYVGGLGLDTTVKPTLSNEYELEMKKGQKGVIFFSFGTNVETTDLPKSFKIHFFEAMKHFQDYHFIVKFNAKDKDAEMEARKVPNCKLVDWAPQPAILAHNRLSLFITHGGYNSLLESVNYAKPLLLMPIFGDQWRNAMLAQRNGFGLVFEKRHLLLSSVEFVNVLNEMLTNSRSWRFP</sequence>
<keyword evidence="3 5" id="KW-0808">Transferase</keyword>
<dbReference type="FunFam" id="3.40.50.2000:FF:000021">
    <property type="entry name" value="UDP-glucuronosyltransferase"/>
    <property type="match status" value="1"/>
</dbReference>
<dbReference type="AlphaFoldDB" id="A0A914YXS5"/>
<protein>
    <recommendedName>
        <fullName evidence="6">UDP-glucuronosyltransferase</fullName>
        <ecNumber evidence="6">2.4.1.17</ecNumber>
    </recommendedName>
</protein>
<name>A0A914YXS5_9BILA</name>
<comment type="subcellular location">
    <subcellularLocation>
        <location evidence="6">Membrane</location>
        <topology evidence="6">Single-pass membrane protein</topology>
    </subcellularLocation>
</comment>
<dbReference type="SUPFAM" id="SSF53756">
    <property type="entry name" value="UDP-Glycosyltransferase/glycogen phosphorylase"/>
    <property type="match status" value="1"/>
</dbReference>
<dbReference type="CDD" id="cd03784">
    <property type="entry name" value="GT1_Gtf-like"/>
    <property type="match status" value="1"/>
</dbReference>
<dbReference type="Proteomes" id="UP000887577">
    <property type="component" value="Unplaced"/>
</dbReference>
<evidence type="ECO:0000256" key="3">
    <source>
        <dbReference type="ARBA" id="ARBA00022679"/>
    </source>
</evidence>
<dbReference type="Gene3D" id="3.40.50.2000">
    <property type="entry name" value="Glycogen Phosphorylase B"/>
    <property type="match status" value="1"/>
</dbReference>